<dbReference type="PANTHER" id="PTHR42643">
    <property type="entry name" value="IONOTROPIC RECEPTOR 20A-RELATED"/>
    <property type="match status" value="1"/>
</dbReference>
<feature type="transmembrane region" description="Helical" evidence="8">
    <location>
        <begin position="648"/>
        <end position="667"/>
    </location>
</feature>
<feature type="domain" description="Putative ionotropic receptor ligand binding" evidence="9">
    <location>
        <begin position="672"/>
        <end position="863"/>
    </location>
</feature>
<proteinExistence type="predicted"/>
<dbReference type="Pfam" id="PF24061">
    <property type="entry name" value="LBD_receptor"/>
    <property type="match status" value="2"/>
</dbReference>
<accession>A0A4Y0BR20</accession>
<dbReference type="VEuPathDB" id="VectorBase:AFUN022308"/>
<feature type="transmembrane region" description="Helical" evidence="8">
    <location>
        <begin position="398"/>
        <end position="416"/>
    </location>
</feature>
<dbReference type="AlphaFoldDB" id="A0A4Y0BR20"/>
<feature type="transmembrane region" description="Helical" evidence="8">
    <location>
        <begin position="1001"/>
        <end position="1019"/>
    </location>
</feature>
<comment type="subcellular location">
    <subcellularLocation>
        <location evidence="1">Cell membrane</location>
        <topology evidence="1">Multi-pass membrane protein</topology>
    </subcellularLocation>
</comment>
<evidence type="ECO:0000256" key="1">
    <source>
        <dbReference type="ARBA" id="ARBA00004651"/>
    </source>
</evidence>
<keyword evidence="5 8" id="KW-0472">Membrane</keyword>
<evidence type="ECO:0000256" key="5">
    <source>
        <dbReference type="ARBA" id="ARBA00023136"/>
    </source>
</evidence>
<feature type="domain" description="Putative ionotropic receptor ligand binding" evidence="9">
    <location>
        <begin position="34"/>
        <end position="192"/>
    </location>
</feature>
<evidence type="ECO:0000256" key="8">
    <source>
        <dbReference type="SAM" id="Phobius"/>
    </source>
</evidence>
<evidence type="ECO:0000259" key="9">
    <source>
        <dbReference type="Pfam" id="PF24061"/>
    </source>
</evidence>
<feature type="transmembrane region" description="Helical" evidence="8">
    <location>
        <begin position="428"/>
        <end position="447"/>
    </location>
</feature>
<dbReference type="STRING" id="62324.A0A4Y0BR20"/>
<evidence type="ECO:0000256" key="4">
    <source>
        <dbReference type="ARBA" id="ARBA00022989"/>
    </source>
</evidence>
<organism evidence="10">
    <name type="scientific">Anopheles funestus</name>
    <name type="common">African malaria mosquito</name>
    <dbReference type="NCBI Taxonomy" id="62324"/>
    <lineage>
        <taxon>Eukaryota</taxon>
        <taxon>Metazoa</taxon>
        <taxon>Ecdysozoa</taxon>
        <taxon>Arthropoda</taxon>
        <taxon>Hexapoda</taxon>
        <taxon>Insecta</taxon>
        <taxon>Pterygota</taxon>
        <taxon>Neoptera</taxon>
        <taxon>Endopterygota</taxon>
        <taxon>Diptera</taxon>
        <taxon>Nematocera</taxon>
        <taxon>Culicoidea</taxon>
        <taxon>Culicidae</taxon>
        <taxon>Anophelinae</taxon>
        <taxon>Anopheles</taxon>
    </lineage>
</organism>
<reference evidence="10" key="1">
    <citation type="submission" date="2020-05" db="UniProtKB">
        <authorList>
            <consortium name="EnsemblMetazoa"/>
        </authorList>
    </citation>
    <scope>IDENTIFICATION</scope>
    <source>
        <strain evidence="10">FUMOZ</strain>
    </source>
</reference>
<keyword evidence="4 8" id="KW-1133">Transmembrane helix</keyword>
<keyword evidence="7" id="KW-0325">Glycoprotein</keyword>
<dbReference type="Gene3D" id="3.40.190.10">
    <property type="entry name" value="Periplasmic binding protein-like II"/>
    <property type="match status" value="2"/>
</dbReference>
<evidence type="ECO:0000256" key="3">
    <source>
        <dbReference type="ARBA" id="ARBA00022692"/>
    </source>
</evidence>
<dbReference type="InterPro" id="IPR052192">
    <property type="entry name" value="Insect_Ionotropic_Sensory_Rcpt"/>
</dbReference>
<protein>
    <recommendedName>
        <fullName evidence="9">Putative ionotropic receptor ligand binding domain-containing protein</fullName>
    </recommendedName>
</protein>
<feature type="transmembrane region" description="Helical" evidence="8">
    <location>
        <begin position="1245"/>
        <end position="1265"/>
    </location>
</feature>
<keyword evidence="2" id="KW-1003">Cell membrane</keyword>
<feature type="transmembrane region" description="Helical" evidence="8">
    <location>
        <begin position="1065"/>
        <end position="1087"/>
    </location>
</feature>
<evidence type="ECO:0000256" key="7">
    <source>
        <dbReference type="ARBA" id="ARBA00023180"/>
    </source>
</evidence>
<dbReference type="GO" id="GO:0005886">
    <property type="term" value="C:plasma membrane"/>
    <property type="evidence" value="ECO:0007669"/>
    <property type="project" value="UniProtKB-SubCell"/>
</dbReference>
<dbReference type="Gene3D" id="1.10.287.70">
    <property type="match status" value="2"/>
</dbReference>
<dbReference type="InterPro" id="IPR056198">
    <property type="entry name" value="LBD_receptor"/>
</dbReference>
<keyword evidence="3 8" id="KW-0812">Transmembrane</keyword>
<dbReference type="SUPFAM" id="SSF53850">
    <property type="entry name" value="Periplasmic binding protein-like II"/>
    <property type="match status" value="2"/>
</dbReference>
<evidence type="ECO:0000256" key="2">
    <source>
        <dbReference type="ARBA" id="ARBA00022475"/>
    </source>
</evidence>
<keyword evidence="6" id="KW-0675">Receptor</keyword>
<evidence type="ECO:0000313" key="10">
    <source>
        <dbReference type="EnsemblMetazoa" id="AFUN022308-PA"/>
    </source>
</evidence>
<feature type="transmembrane region" description="Helical" evidence="8">
    <location>
        <begin position="1031"/>
        <end position="1053"/>
    </location>
</feature>
<dbReference type="EnsemblMetazoa" id="AFUN022308-RA">
    <property type="protein sequence ID" value="AFUN022308-PA"/>
    <property type="gene ID" value="AFUN022308"/>
</dbReference>
<dbReference type="VEuPathDB" id="VectorBase:AFUN2_001927"/>
<feature type="transmembrane region" description="Helical" evidence="8">
    <location>
        <begin position="354"/>
        <end position="377"/>
    </location>
</feature>
<dbReference type="PANTHER" id="PTHR42643:SF30">
    <property type="entry name" value="IONOTROPIC RECEPTOR 40A-RELATED"/>
    <property type="match status" value="1"/>
</dbReference>
<name>A0A4Y0BR20_ANOFN</name>
<evidence type="ECO:0000256" key="6">
    <source>
        <dbReference type="ARBA" id="ARBA00023170"/>
    </source>
</evidence>
<sequence length="1276" mass="144621">MVSRYAHFIVALVVGTLAPCWCFYGLPLPLVSTHTNMADIVGIILHTHFRTPFATTFLTVRSATQEGQWRLQDLLERLLVQHGRGQLVVQLEGIETRDHRQPPWSRIVLLAESYDALRTIFPELTLDRFDFSGCYLIVLEDALVTLGTVNHIFHELWMRQIVNVVVALRPSEDQTGPVQLWTYYPYSPGLCRIPKPYLLFTWPNDTILYGVDFYPPKNIQFHGCPLRVGSFETRPFTVLSVGLGTGFRSDGPALSGFEGDLLRSLAARLNFGVNVRVPPRAQQWGEAAFENSTGIMRMIYTEEVDFGISCLGVSYERSAMLKAGKIHFTTELVVVVPSGRPYTAFEKLFQPFQFTIWLAVGICGGIGFAVIVALRLLPNDGTRAIVRRYITGERQLHSPILNLVRVLLAAPLPFTPYGTFPRTLLSQWMLVSLLLNVLYQGSLFQYLQRASMHSPMRTLAEIDRSGALYHISKSARRYFEQFPHRLPRLRYFPNVPDSIAAHLRWMGTHPDDPNVAMCTRDHVAYYNAQHGRSKGGQLLVARETMGLYTVTILYPKRSMLTDSFDEHVERIDSSGLLKYWSGRYGDYQFVGSSRPIRRTEPTPINLEQLAGALQLLLGMQLASTLLFFAELGWARHTRKRTTTKPFKYLLFLSVLLLPVFQCPPGILSQASTNKLLVRATAETIQQHYTTITSKQLYLRWENTSELIDEILKRIATQLTVLLESNPQHSADEPPNLEPHQQLRVLNLLVVADYQGFRRVVDGFSDELYDFSGFYTVVVASPNEQSLEIAGAILRTLWSLYIINAIVLIEPTDQAAINGVRLYTYFPYGEGYCERSLPVVWNVYEPEAGFIHRDRTLFPRKLRNFYNCPLVVATFPVYPFIIPTPGSGADGEDTSKELVGIEGLMLRTLMQRLNFRLQVIIVDPPEWGTAGPRNESTGAAAYVSIRHLRANLTIGYWATTLHRNRYMANSFSYYTSQLVLAVAPGEPYSWLELLFCPFASPIWLLLFVSLTIGLMVIGFLRRWGSTALQRLVLGRTPASAWTGMLNVLLGAGLARAPTRNFARTLLFWWLAGTLVLRSAYTGSMFRFLQAGRNHTVPENVPELIAAGYKLYMYRNYSFVFDAYPTVKERMRLVTVAQFRGTIVQQLQISGAPLSVLMPLETVTFINRDITREGQLLRISRKRVYVSKLAIYTQRSSPLLGPLNKLLEMFVSSGLLTRWAGEYHQLQFLADPYRQYRGRQQLMLTDIVGPFIILLVGLGLSSVAFFAELLLHATKIEE</sequence>